<sequence length="598" mass="70433">MSYESQQILLRPISDILSYKFFVPSYQRGYRWTAVEVTALLDDLLEFLNENENSDKSAFYCLQPLIVFQKDEKYHVIDGQQRLTTIYIILTYLKDVAAIFGKGKFELSYETRPDSEEYLNDIDKEKSDKNVDYYHIYTAYKAVEEWFSSKDGLIKAKILTTLTSSNDVGKNVKFIWYVIQPHQAVDVFTRINIGKIPLTNAELIKALLVKEKNFTKNAVAKKIAIASEWDEIEKKLSDSAFWYFLSDSYNSNKFDNKIEYILDIISEKKNDSEKLHTFFYFSNLIESYKRTSLEGQHFDIDNIWATIKDMFQILEEWYSNHQHYHYIGYLLSTGSTITDVLSIAKNKNKDVFIDEIKIKIKSQFKNVEIDQLTFDKSKDKRVIKKVLLLHNIETILKSKKSHVRFPFDKYKTENWDIEHINPQNPFDKIEFYKDWCIDLLEYITGNKLKIEDLDSSKEEFTDFYEDLTLQLDPEELHILDTTIDILNDEIDFKAKIEELSFTLFKKYKGNESNDNNHISNLTLLDAVTNRSYGNSLFPIKRNTIITNDSAGIFTPICTKNVFLKYYSKKLSDVMYWKESDAKAYFENIKLILSYYLTK</sequence>
<accession>A0A2S1LGL7</accession>
<reference evidence="2 3" key="1">
    <citation type="submission" date="2017-04" db="EMBL/GenBank/DDBJ databases">
        <title>Compelte genome sequence of WV33.</title>
        <authorList>
            <person name="Lee P.C."/>
        </authorList>
    </citation>
    <scope>NUCLEOTIDE SEQUENCE [LARGE SCALE GENOMIC DNA]</scope>
    <source>
        <strain evidence="2 3">WV33</strain>
    </source>
</reference>
<dbReference type="AlphaFoldDB" id="A0A2S1LGL7"/>
<dbReference type="RefSeq" id="WP_108741810.1">
    <property type="nucleotide sequence ID" value="NZ_CP020918.1"/>
</dbReference>
<proteinExistence type="predicted"/>
<dbReference type="EMBL" id="CP020918">
    <property type="protein sequence ID" value="AWG22905.1"/>
    <property type="molecule type" value="Genomic_DNA"/>
</dbReference>
<evidence type="ECO:0000313" key="2">
    <source>
        <dbReference type="EMBL" id="AWG22905.1"/>
    </source>
</evidence>
<dbReference type="OrthoDB" id="9798761at2"/>
<keyword evidence="3" id="KW-1185">Reference proteome</keyword>
<name>A0A2S1LGL7_9FLAO</name>
<protein>
    <recommendedName>
        <fullName evidence="1">GmrSD restriction endonucleases N-terminal domain-containing protein</fullName>
    </recommendedName>
</protein>
<organism evidence="2 3">
    <name type="scientific">Flavobacterium faecale</name>
    <dbReference type="NCBI Taxonomy" id="1355330"/>
    <lineage>
        <taxon>Bacteria</taxon>
        <taxon>Pseudomonadati</taxon>
        <taxon>Bacteroidota</taxon>
        <taxon>Flavobacteriia</taxon>
        <taxon>Flavobacteriales</taxon>
        <taxon>Flavobacteriaceae</taxon>
        <taxon>Flavobacterium</taxon>
    </lineage>
</organism>
<dbReference type="PANTHER" id="PTHR35149:SF1">
    <property type="entry name" value="DUF5655 DOMAIN-CONTAINING PROTEIN"/>
    <property type="match status" value="1"/>
</dbReference>
<evidence type="ECO:0000313" key="3">
    <source>
        <dbReference type="Proteomes" id="UP000244527"/>
    </source>
</evidence>
<feature type="domain" description="GmrSD restriction endonucleases N-terminal" evidence="1">
    <location>
        <begin position="15"/>
        <end position="208"/>
    </location>
</feature>
<dbReference type="InterPro" id="IPR004919">
    <property type="entry name" value="GmrSD_N"/>
</dbReference>
<dbReference type="PANTHER" id="PTHR35149">
    <property type="entry name" value="SLL5132 PROTEIN"/>
    <property type="match status" value="1"/>
</dbReference>
<evidence type="ECO:0000259" key="1">
    <source>
        <dbReference type="Pfam" id="PF03235"/>
    </source>
</evidence>
<dbReference type="Pfam" id="PF03235">
    <property type="entry name" value="GmrSD_N"/>
    <property type="match status" value="1"/>
</dbReference>
<dbReference type="KEGG" id="ffa:FFWV33_15910"/>
<dbReference type="Proteomes" id="UP000244527">
    <property type="component" value="Chromosome"/>
</dbReference>
<gene>
    <name evidence="2" type="ORF">FFWV33_15910</name>
</gene>